<feature type="compositionally biased region" description="Basic and acidic residues" evidence="1">
    <location>
        <begin position="385"/>
        <end position="396"/>
    </location>
</feature>
<feature type="compositionally biased region" description="Polar residues" evidence="1">
    <location>
        <begin position="257"/>
        <end position="271"/>
    </location>
</feature>
<protein>
    <submittedName>
        <fullName evidence="2">Uncharacterized protein</fullName>
    </submittedName>
</protein>
<feature type="compositionally biased region" description="Basic and acidic residues" evidence="1">
    <location>
        <begin position="272"/>
        <end position="290"/>
    </location>
</feature>
<feature type="compositionally biased region" description="Polar residues" evidence="1">
    <location>
        <begin position="351"/>
        <end position="362"/>
    </location>
</feature>
<name>A0A8H6C645_9LECA</name>
<sequence>MQVADATKPSLKPPRLVLRAESPSLSPGDAADDIGTGAVIAPSLVAHHNKLSQSKLPKLGFERLGLAGTRWLATSQSSPPTTYLGSLLAKGEKQVPPVWMPVSPTNRPFEILGKKGESSKTQYLRTAQEEVHIAKVKSWISSIAPRGKDKDAARTLSAHSSTGTQPGRGTKATDMDGALTVEGPFSLRNGLARLSLGPSMKSISAPEKNTKVQLSRDWNVSGIGNYTPKDLKKDPVFGRFPGAKTSTLEGNAETKAFGSTTKELNAAVSETESAKEGDSLPGVRERKVTGRLEQSAGQEDANGQEPRGPKNAVVDSRREPRGIDPRGTDQSVQTNGRDGESDQIVKADSAAESSGQDSTSRPSPEEVAQMEASYVSPYSLRRAFSRKDVTPKKKEIPPWSLRYRKE</sequence>
<evidence type="ECO:0000313" key="2">
    <source>
        <dbReference type="EMBL" id="KAF6217682.1"/>
    </source>
</evidence>
<dbReference type="AlphaFoldDB" id="A0A8H6C645"/>
<keyword evidence="3" id="KW-1185">Reference proteome</keyword>
<feature type="region of interest" description="Disordered" evidence="1">
    <location>
        <begin position="150"/>
        <end position="176"/>
    </location>
</feature>
<evidence type="ECO:0000313" key="3">
    <source>
        <dbReference type="Proteomes" id="UP000593566"/>
    </source>
</evidence>
<gene>
    <name evidence="2" type="ORF">HO133_006784</name>
</gene>
<proteinExistence type="predicted"/>
<feature type="region of interest" description="Disordered" evidence="1">
    <location>
        <begin position="385"/>
        <end position="406"/>
    </location>
</feature>
<dbReference type="RefSeq" id="XP_037147117.1">
    <property type="nucleotide sequence ID" value="XM_037297681.1"/>
</dbReference>
<feature type="region of interest" description="Disordered" evidence="1">
    <location>
        <begin position="1"/>
        <end position="33"/>
    </location>
</feature>
<feature type="compositionally biased region" description="Basic and acidic residues" evidence="1">
    <location>
        <begin position="315"/>
        <end position="327"/>
    </location>
</feature>
<feature type="compositionally biased region" description="Polar residues" evidence="1">
    <location>
        <begin position="157"/>
        <end position="167"/>
    </location>
</feature>
<feature type="region of interest" description="Disordered" evidence="1">
    <location>
        <begin position="223"/>
        <end position="373"/>
    </location>
</feature>
<evidence type="ECO:0000256" key="1">
    <source>
        <dbReference type="SAM" id="MobiDB-lite"/>
    </source>
</evidence>
<accession>A0A8H6C645</accession>
<dbReference type="Proteomes" id="UP000593566">
    <property type="component" value="Unassembled WGS sequence"/>
</dbReference>
<dbReference type="GeneID" id="59335185"/>
<dbReference type="EMBL" id="JACCJB010000026">
    <property type="protein sequence ID" value="KAF6217682.1"/>
    <property type="molecule type" value="Genomic_DNA"/>
</dbReference>
<comment type="caution">
    <text evidence="2">The sequence shown here is derived from an EMBL/GenBank/DDBJ whole genome shotgun (WGS) entry which is preliminary data.</text>
</comment>
<reference evidence="2 3" key="1">
    <citation type="journal article" date="2020" name="Genomics">
        <title>Complete, high-quality genomes from long-read metagenomic sequencing of two wolf lichen thalli reveals enigmatic genome architecture.</title>
        <authorList>
            <person name="McKenzie S.K."/>
            <person name="Walston R.F."/>
            <person name="Allen J.L."/>
        </authorList>
    </citation>
    <scope>NUCLEOTIDE SEQUENCE [LARGE SCALE GENOMIC DNA]</scope>
    <source>
        <strain evidence="2">WasteWater1</strain>
    </source>
</reference>
<organism evidence="2 3">
    <name type="scientific">Letharia lupina</name>
    <dbReference type="NCBI Taxonomy" id="560253"/>
    <lineage>
        <taxon>Eukaryota</taxon>
        <taxon>Fungi</taxon>
        <taxon>Dikarya</taxon>
        <taxon>Ascomycota</taxon>
        <taxon>Pezizomycotina</taxon>
        <taxon>Lecanoromycetes</taxon>
        <taxon>OSLEUM clade</taxon>
        <taxon>Lecanoromycetidae</taxon>
        <taxon>Lecanorales</taxon>
        <taxon>Lecanorineae</taxon>
        <taxon>Parmeliaceae</taxon>
        <taxon>Letharia</taxon>
    </lineage>
</organism>